<keyword evidence="2" id="KW-1185">Reference proteome</keyword>
<name>A0AA43GQX3_9CYAN</name>
<gene>
    <name evidence="1" type="ORF">NWP17_05900</name>
</gene>
<sequence length="111" mass="12479">MKEKSKALKTRQGKDCTILNHTSDVIQLGLPLFATVNSVPQNSDMISTDKPLICNPSTRAQKLSKILDRDSTSKEFEIENQKIQRNPKSTIGTVKQVLDSRLVNTRPRKTD</sequence>
<dbReference type="EMBL" id="JANQDH010000039">
    <property type="protein sequence ID" value="MDH6059974.1"/>
    <property type="molecule type" value="Genomic_DNA"/>
</dbReference>
<evidence type="ECO:0000313" key="1">
    <source>
        <dbReference type="EMBL" id="MDH6059974.1"/>
    </source>
</evidence>
<evidence type="ECO:0000313" key="2">
    <source>
        <dbReference type="Proteomes" id="UP001159387"/>
    </source>
</evidence>
<proteinExistence type="predicted"/>
<comment type="caution">
    <text evidence="1">The sequence shown here is derived from an EMBL/GenBank/DDBJ whole genome shotgun (WGS) entry which is preliminary data.</text>
</comment>
<reference evidence="1 2" key="1">
    <citation type="journal article" date="2023" name="J. Phycol.">
        <title>Chrysosporum ovalisporum is synonymous with the true-branching cyanobacterium Umezakia natans (Nostocales/Aphanizomenonaceae).</title>
        <authorList>
            <person name="McGregor G.B."/>
            <person name="Sendall B.C."/>
            <person name="Niiyama Y."/>
            <person name="Tuji A."/>
            <person name="Willis A."/>
        </authorList>
    </citation>
    <scope>NUCLEOTIDE SEQUENCE [LARGE SCALE GENOMIC DNA]</scope>
    <source>
        <strain evidence="1 2">ANA360D</strain>
    </source>
</reference>
<dbReference type="AlphaFoldDB" id="A0AA43GQX3"/>
<accession>A0AA43GQX3</accession>
<dbReference type="Proteomes" id="UP001159387">
    <property type="component" value="Unassembled WGS sequence"/>
</dbReference>
<organism evidence="1 2">
    <name type="scientific">Chrysosporum bergii ANA360D</name>
    <dbReference type="NCBI Taxonomy" id="617107"/>
    <lineage>
        <taxon>Bacteria</taxon>
        <taxon>Bacillati</taxon>
        <taxon>Cyanobacteriota</taxon>
        <taxon>Cyanophyceae</taxon>
        <taxon>Nostocales</taxon>
        <taxon>Nodulariaceae</taxon>
        <taxon>Chrysosporum</taxon>
    </lineage>
</organism>
<protein>
    <submittedName>
        <fullName evidence="1">Uncharacterized protein</fullName>
    </submittedName>
</protein>